<dbReference type="InterPro" id="IPR036573">
    <property type="entry name" value="CBM_sf_5/12"/>
</dbReference>
<dbReference type="InterPro" id="IPR037524">
    <property type="entry name" value="PA14/GLEYA"/>
</dbReference>
<dbReference type="Pfam" id="PF07691">
    <property type="entry name" value="PA14"/>
    <property type="match status" value="1"/>
</dbReference>
<dbReference type="Gene3D" id="3.90.182.10">
    <property type="entry name" value="Toxin - Anthrax Protective Antigen,domain 1"/>
    <property type="match status" value="1"/>
</dbReference>
<evidence type="ECO:0000259" key="1">
    <source>
        <dbReference type="PROSITE" id="PS51820"/>
    </source>
</evidence>
<dbReference type="Proteomes" id="UP000295497">
    <property type="component" value="Chromosome"/>
</dbReference>
<dbReference type="AlphaFoldDB" id="A0A4P2QNV5"/>
<dbReference type="InterPro" id="IPR011658">
    <property type="entry name" value="PA14_dom"/>
</dbReference>
<dbReference type="GO" id="GO:0030246">
    <property type="term" value="F:carbohydrate binding"/>
    <property type="evidence" value="ECO:0007669"/>
    <property type="project" value="InterPro"/>
</dbReference>
<dbReference type="SUPFAM" id="SSF56988">
    <property type="entry name" value="Anthrax protective antigen"/>
    <property type="match status" value="1"/>
</dbReference>
<protein>
    <recommendedName>
        <fullName evidence="1">PA14 domain-containing protein</fullName>
    </recommendedName>
</protein>
<dbReference type="SMART" id="SM00758">
    <property type="entry name" value="PA14"/>
    <property type="match status" value="1"/>
</dbReference>
<accession>A0A4P2QNV5</accession>
<proteinExistence type="predicted"/>
<dbReference type="SUPFAM" id="SSF51055">
    <property type="entry name" value="Carbohydrate binding domain"/>
    <property type="match status" value="1"/>
</dbReference>
<dbReference type="EMBL" id="CP012672">
    <property type="protein sequence ID" value="AUX31824.1"/>
    <property type="molecule type" value="Genomic_DNA"/>
</dbReference>
<evidence type="ECO:0000313" key="3">
    <source>
        <dbReference type="Proteomes" id="UP000295497"/>
    </source>
</evidence>
<gene>
    <name evidence="2" type="ORF">SOCE836_039570</name>
</gene>
<dbReference type="PROSITE" id="PS51820">
    <property type="entry name" value="PA14"/>
    <property type="match status" value="1"/>
</dbReference>
<reference evidence="2 3" key="1">
    <citation type="submission" date="2015-09" db="EMBL/GenBank/DDBJ databases">
        <title>Sorangium comparison.</title>
        <authorList>
            <person name="Zaburannyi N."/>
            <person name="Bunk B."/>
            <person name="Overmann J."/>
            <person name="Mueller R."/>
        </authorList>
    </citation>
    <scope>NUCLEOTIDE SEQUENCE [LARGE SCALE GENOMIC DNA]</scope>
    <source>
        <strain evidence="2 3">So ce836</strain>
    </source>
</reference>
<dbReference type="GO" id="GO:0005576">
    <property type="term" value="C:extracellular region"/>
    <property type="evidence" value="ECO:0007669"/>
    <property type="project" value="InterPro"/>
</dbReference>
<name>A0A4P2QNV5_SORCE</name>
<feature type="domain" description="PA14" evidence="1">
    <location>
        <begin position="287"/>
        <end position="424"/>
    </location>
</feature>
<organism evidence="2 3">
    <name type="scientific">Sorangium cellulosum</name>
    <name type="common">Polyangium cellulosum</name>
    <dbReference type="NCBI Taxonomy" id="56"/>
    <lineage>
        <taxon>Bacteria</taxon>
        <taxon>Pseudomonadati</taxon>
        <taxon>Myxococcota</taxon>
        <taxon>Polyangia</taxon>
        <taxon>Polyangiales</taxon>
        <taxon>Polyangiaceae</taxon>
        <taxon>Sorangium</taxon>
    </lineage>
</organism>
<dbReference type="GO" id="GO:0005975">
    <property type="term" value="P:carbohydrate metabolic process"/>
    <property type="evidence" value="ECO:0007669"/>
    <property type="project" value="InterPro"/>
</dbReference>
<dbReference type="GO" id="GO:0004553">
    <property type="term" value="F:hydrolase activity, hydrolyzing O-glycosyl compounds"/>
    <property type="evidence" value="ECO:0007669"/>
    <property type="project" value="InterPro"/>
</dbReference>
<sequence length="490" mass="52932">MAKTLSSLTDTSSPRGLRAAGWHAGVALLLLGALGPTGCVAGAGDDGEESLGVATQRWGSYDLTSSYTGNVADTRGWIVEWEVPELLNESTAWTAVGQWYNNLESGIYHYPPGWFVYYFADDNGVTGNHPSCAYDWHNLETGVPIGGTCGLGGDLIALQPGQHVAFKYESCTTERVADVNGSQICLYVDVNDGKGWQFLAEDDPGNIEMYTHDVEHWASEGMVTPEIPCDAPIKMLRQEVKTTAGTWQPLSGASTWSFNQFTPYAYQNRSLTTSPATWEACTPPPDGNGDGLRGEYFSNTSLTGTPFVRTDPMVAFGWGTSSPGGSVPADGFSARWTGQLVPRYSETYTLSTESDDGVRLWVNGALLIDNWTDHSSTLDSATLSLVAGQPYDVKLEYYENSADATIRLFWSSPSQVREVVPQSRLHAAGADCSGVPAWASAQVYTPGTRVTDGGHLWVAAQQVWWSNPACPPSNPTSWCPADWIDQGACQ</sequence>
<evidence type="ECO:0000313" key="2">
    <source>
        <dbReference type="EMBL" id="AUX31824.1"/>
    </source>
</evidence>